<keyword evidence="5" id="KW-0479">Metal-binding</keyword>
<feature type="binding site" evidence="4">
    <location>
        <position position="59"/>
    </location>
    <ligand>
        <name>substrate</name>
    </ligand>
</feature>
<dbReference type="InterPro" id="IPR037171">
    <property type="entry name" value="NagB/RpiA_transferase-like"/>
</dbReference>
<feature type="binding site" evidence="4">
    <location>
        <begin position="10"/>
        <end position="14"/>
    </location>
    <ligand>
        <name>ATP</name>
        <dbReference type="ChEBI" id="CHEBI:30616"/>
    </ligand>
</feature>
<evidence type="ECO:0000256" key="2">
    <source>
        <dbReference type="ARBA" id="ARBA00022741"/>
    </source>
</evidence>
<comment type="caution">
    <text evidence="6">The sequence shown here is derived from an EMBL/GenBank/DDBJ whole genome shotgun (WGS) entry which is preliminary data.</text>
</comment>
<dbReference type="PANTHER" id="PTHR23407">
    <property type="entry name" value="ATPASE INHIBITOR/5-FORMYLTETRAHYDROFOLATE CYCLO-LIGASE"/>
    <property type="match status" value="1"/>
</dbReference>
<evidence type="ECO:0000313" key="6">
    <source>
        <dbReference type="EMBL" id="MDR7162269.1"/>
    </source>
</evidence>
<organism evidence="6 7">
    <name type="scientific">Pseudarthrobacter oxydans</name>
    <name type="common">Arthrobacter oxydans</name>
    <dbReference type="NCBI Taxonomy" id="1671"/>
    <lineage>
        <taxon>Bacteria</taxon>
        <taxon>Bacillati</taxon>
        <taxon>Actinomycetota</taxon>
        <taxon>Actinomycetes</taxon>
        <taxon>Micrococcales</taxon>
        <taxon>Micrococcaceae</taxon>
        <taxon>Pseudarthrobacter</taxon>
    </lineage>
</organism>
<dbReference type="Pfam" id="PF01812">
    <property type="entry name" value="5-FTHF_cyc-lig"/>
    <property type="match status" value="1"/>
</dbReference>
<dbReference type="InterPro" id="IPR002698">
    <property type="entry name" value="FTHF_cligase"/>
</dbReference>
<comment type="catalytic activity">
    <reaction evidence="5">
        <text>(6S)-5-formyl-5,6,7,8-tetrahydrofolate + ATP = (6R)-5,10-methenyltetrahydrofolate + ADP + phosphate</text>
        <dbReference type="Rhea" id="RHEA:10488"/>
        <dbReference type="ChEBI" id="CHEBI:30616"/>
        <dbReference type="ChEBI" id="CHEBI:43474"/>
        <dbReference type="ChEBI" id="CHEBI:57455"/>
        <dbReference type="ChEBI" id="CHEBI:57457"/>
        <dbReference type="ChEBI" id="CHEBI:456216"/>
        <dbReference type="EC" id="6.3.3.2"/>
    </reaction>
</comment>
<name>A0AAW8N7D8_PSEOX</name>
<dbReference type="GO" id="GO:0009396">
    <property type="term" value="P:folic acid-containing compound biosynthetic process"/>
    <property type="evidence" value="ECO:0007669"/>
    <property type="project" value="TreeGrafter"/>
</dbReference>
<dbReference type="PIRSF" id="PIRSF006806">
    <property type="entry name" value="FTHF_cligase"/>
    <property type="match status" value="1"/>
</dbReference>
<dbReference type="Proteomes" id="UP001262032">
    <property type="component" value="Unassembled WGS sequence"/>
</dbReference>
<dbReference type="RefSeq" id="WP_310111358.1">
    <property type="nucleotide sequence ID" value="NZ_JAVDTN010000005.1"/>
</dbReference>
<comment type="similarity">
    <text evidence="1 5">Belongs to the 5-formyltetrahydrofolate cyclo-ligase family.</text>
</comment>
<evidence type="ECO:0000256" key="3">
    <source>
        <dbReference type="ARBA" id="ARBA00022840"/>
    </source>
</evidence>
<dbReference type="GO" id="GO:0005524">
    <property type="term" value="F:ATP binding"/>
    <property type="evidence" value="ECO:0007669"/>
    <property type="project" value="UniProtKB-KW"/>
</dbReference>
<dbReference type="AlphaFoldDB" id="A0AAW8N7D8"/>
<dbReference type="NCBIfam" id="TIGR02727">
    <property type="entry name" value="MTHFS_bact"/>
    <property type="match status" value="1"/>
</dbReference>
<protein>
    <recommendedName>
        <fullName evidence="5">5-formyltetrahydrofolate cyclo-ligase</fullName>
        <ecNumber evidence="5">6.3.3.2</ecNumber>
    </recommendedName>
</protein>
<dbReference type="GO" id="GO:0030272">
    <property type="term" value="F:5-formyltetrahydrofolate cyclo-ligase activity"/>
    <property type="evidence" value="ECO:0007669"/>
    <property type="project" value="UniProtKB-EC"/>
</dbReference>
<keyword evidence="6" id="KW-0436">Ligase</keyword>
<dbReference type="GO" id="GO:0046872">
    <property type="term" value="F:metal ion binding"/>
    <property type="evidence" value="ECO:0007669"/>
    <property type="project" value="UniProtKB-KW"/>
</dbReference>
<dbReference type="EMBL" id="JAVDWN010000001">
    <property type="protein sequence ID" value="MDR7162269.1"/>
    <property type="molecule type" value="Genomic_DNA"/>
</dbReference>
<dbReference type="Gene3D" id="3.40.50.10420">
    <property type="entry name" value="NagB/RpiA/CoA transferase-like"/>
    <property type="match status" value="1"/>
</dbReference>
<dbReference type="GeneID" id="97422354"/>
<dbReference type="PANTHER" id="PTHR23407:SF1">
    <property type="entry name" value="5-FORMYLTETRAHYDROFOLATE CYCLO-LIGASE"/>
    <property type="match status" value="1"/>
</dbReference>
<dbReference type="SUPFAM" id="SSF100950">
    <property type="entry name" value="NagB/RpiA/CoA transferase-like"/>
    <property type="match status" value="1"/>
</dbReference>
<dbReference type="InterPro" id="IPR024185">
    <property type="entry name" value="FTHF_cligase-like_sf"/>
</dbReference>
<dbReference type="GO" id="GO:0035999">
    <property type="term" value="P:tetrahydrofolate interconversion"/>
    <property type="evidence" value="ECO:0007669"/>
    <property type="project" value="TreeGrafter"/>
</dbReference>
<feature type="binding site" evidence="4">
    <location>
        <position position="64"/>
    </location>
    <ligand>
        <name>substrate</name>
    </ligand>
</feature>
<dbReference type="EC" id="6.3.3.2" evidence="5"/>
<evidence type="ECO:0000256" key="5">
    <source>
        <dbReference type="RuleBase" id="RU361279"/>
    </source>
</evidence>
<proteinExistence type="inferred from homology"/>
<reference evidence="6" key="1">
    <citation type="submission" date="2023-07" db="EMBL/GenBank/DDBJ databases">
        <title>Sorghum-associated microbial communities from plants grown in Nebraska, USA.</title>
        <authorList>
            <person name="Schachtman D."/>
        </authorList>
    </citation>
    <scope>NUCLEOTIDE SEQUENCE</scope>
    <source>
        <strain evidence="6">BE261</strain>
    </source>
</reference>
<evidence type="ECO:0000256" key="1">
    <source>
        <dbReference type="ARBA" id="ARBA00010638"/>
    </source>
</evidence>
<keyword evidence="3 4" id="KW-0067">ATP-binding</keyword>
<keyword evidence="2 4" id="KW-0547">Nucleotide-binding</keyword>
<sequence>MALEETKAAKDLIRAAHRRRRAAMTSLEREDAGTALAKHGAAWAASVIPGGDATVCVYLGVGAEPPTLPLIAALRDDGHRVLLPVCEPGRELKWVVWAPGIELARSRFAPILEPVGTRHGIDAAGEAAALFIPATAVDLAGSRIGQGGGYYDKFLGHLASAGKHIPLAAVLYDGELLPAGAIPVEEFDRPVPGVVLPSGFRDLANAA</sequence>
<evidence type="ECO:0000313" key="7">
    <source>
        <dbReference type="Proteomes" id="UP001262032"/>
    </source>
</evidence>
<gene>
    <name evidence="6" type="ORF">J2X12_000270</name>
</gene>
<accession>A0AAW8N7D8</accession>
<evidence type="ECO:0000256" key="4">
    <source>
        <dbReference type="PIRSR" id="PIRSR006806-1"/>
    </source>
</evidence>
<keyword evidence="5" id="KW-0460">Magnesium</keyword>
<comment type="cofactor">
    <cofactor evidence="5">
        <name>Mg(2+)</name>
        <dbReference type="ChEBI" id="CHEBI:18420"/>
    </cofactor>
</comment>
<feature type="binding site" evidence="4">
    <location>
        <begin position="143"/>
        <end position="151"/>
    </location>
    <ligand>
        <name>ATP</name>
        <dbReference type="ChEBI" id="CHEBI:30616"/>
    </ligand>
</feature>